<dbReference type="PROSITE" id="PS51720">
    <property type="entry name" value="G_AIG1"/>
    <property type="match status" value="1"/>
</dbReference>
<dbReference type="Pfam" id="PF04548">
    <property type="entry name" value="AIG1"/>
    <property type="match status" value="1"/>
</dbReference>
<dbReference type="GO" id="GO:0016540">
    <property type="term" value="P:protein autoprocessing"/>
    <property type="evidence" value="ECO:0007669"/>
    <property type="project" value="InterPro"/>
</dbReference>
<dbReference type="Pfam" id="PF01079">
    <property type="entry name" value="Hint"/>
    <property type="match status" value="1"/>
</dbReference>
<dbReference type="SUPFAM" id="SSF51294">
    <property type="entry name" value="Hedgehog/intein (Hint) domain"/>
    <property type="match status" value="1"/>
</dbReference>
<keyword evidence="2" id="KW-0342">GTP-binding</keyword>
<dbReference type="PANTHER" id="PTHR10903">
    <property type="entry name" value="GTPASE, IMAP FAMILY MEMBER-RELATED"/>
    <property type="match status" value="1"/>
</dbReference>
<comment type="caution">
    <text evidence="4">The sequence shown here is derived from an EMBL/GenBank/DDBJ whole genome shotgun (WGS) entry which is preliminary data.</text>
</comment>
<dbReference type="Proteomes" id="UP000439903">
    <property type="component" value="Unassembled WGS sequence"/>
</dbReference>
<dbReference type="Gene3D" id="2.170.16.10">
    <property type="entry name" value="Hedgehog/Intein (Hint) domain"/>
    <property type="match status" value="1"/>
</dbReference>
<reference evidence="4 5" key="1">
    <citation type="journal article" date="2019" name="Environ. Microbiol.">
        <title>At the nexus of three kingdoms: the genome of the mycorrhizal fungus Gigaspora margarita provides insights into plant, endobacterial and fungal interactions.</title>
        <authorList>
            <person name="Venice F."/>
            <person name="Ghignone S."/>
            <person name="Salvioli di Fossalunga A."/>
            <person name="Amselem J."/>
            <person name="Novero M."/>
            <person name="Xianan X."/>
            <person name="Sedzielewska Toro K."/>
            <person name="Morin E."/>
            <person name="Lipzen A."/>
            <person name="Grigoriev I.V."/>
            <person name="Henrissat B."/>
            <person name="Martin F.M."/>
            <person name="Bonfante P."/>
        </authorList>
    </citation>
    <scope>NUCLEOTIDE SEQUENCE [LARGE SCALE GENOMIC DNA]</scope>
    <source>
        <strain evidence="4 5">BEG34</strain>
    </source>
</reference>
<evidence type="ECO:0000256" key="1">
    <source>
        <dbReference type="ARBA" id="ARBA00022741"/>
    </source>
</evidence>
<feature type="domain" description="AIG1-type G" evidence="3">
    <location>
        <begin position="56"/>
        <end position="260"/>
    </location>
</feature>
<dbReference type="InterPro" id="IPR006703">
    <property type="entry name" value="G_AIG1"/>
</dbReference>
<protein>
    <submittedName>
        <fullName evidence="4">GTPase imap family member 4-like</fullName>
    </submittedName>
</protein>
<dbReference type="OrthoDB" id="8954335at2759"/>
<dbReference type="InterPro" id="IPR001767">
    <property type="entry name" value="Hedgehog_Hint"/>
</dbReference>
<dbReference type="InterPro" id="IPR036844">
    <property type="entry name" value="Hint_dom_sf"/>
</dbReference>
<keyword evidence="1" id="KW-0547">Nucleotide-binding</keyword>
<dbReference type="InterPro" id="IPR027417">
    <property type="entry name" value="P-loop_NTPase"/>
</dbReference>
<evidence type="ECO:0000259" key="3">
    <source>
        <dbReference type="PROSITE" id="PS51720"/>
    </source>
</evidence>
<dbReference type="AlphaFoldDB" id="A0A8H4A2M1"/>
<keyword evidence="5" id="KW-1185">Reference proteome</keyword>
<dbReference type="EMBL" id="WTPW01002308">
    <property type="protein sequence ID" value="KAF0387211.1"/>
    <property type="molecule type" value="Genomic_DNA"/>
</dbReference>
<organism evidence="4 5">
    <name type="scientific">Gigaspora margarita</name>
    <dbReference type="NCBI Taxonomy" id="4874"/>
    <lineage>
        <taxon>Eukaryota</taxon>
        <taxon>Fungi</taxon>
        <taxon>Fungi incertae sedis</taxon>
        <taxon>Mucoromycota</taxon>
        <taxon>Glomeromycotina</taxon>
        <taxon>Glomeromycetes</taxon>
        <taxon>Diversisporales</taxon>
        <taxon>Gigasporaceae</taxon>
        <taxon>Gigaspora</taxon>
    </lineage>
</organism>
<proteinExistence type="predicted"/>
<dbReference type="SUPFAM" id="SSF52540">
    <property type="entry name" value="P-loop containing nucleoside triphosphate hydrolases"/>
    <property type="match status" value="1"/>
</dbReference>
<dbReference type="InterPro" id="IPR045058">
    <property type="entry name" value="GIMA/IAN/Toc"/>
</dbReference>
<accession>A0A8H4A2M1</accession>
<dbReference type="Gene3D" id="3.40.50.300">
    <property type="entry name" value="P-loop containing nucleotide triphosphate hydrolases"/>
    <property type="match status" value="1"/>
</dbReference>
<dbReference type="PANTHER" id="PTHR10903:SF184">
    <property type="entry name" value="GTP-BINDING PROTEIN A"/>
    <property type="match status" value="1"/>
</dbReference>
<evidence type="ECO:0000313" key="4">
    <source>
        <dbReference type="EMBL" id="KAF0387211.1"/>
    </source>
</evidence>
<dbReference type="CDD" id="cd00081">
    <property type="entry name" value="Hint"/>
    <property type="match status" value="1"/>
</dbReference>
<name>A0A8H4A2M1_GIGMA</name>
<gene>
    <name evidence="4" type="ORF">F8M41_011263</name>
</gene>
<evidence type="ECO:0000313" key="5">
    <source>
        <dbReference type="Proteomes" id="UP000439903"/>
    </source>
</evidence>
<dbReference type="GO" id="GO:0005525">
    <property type="term" value="F:GTP binding"/>
    <property type="evidence" value="ECO:0007669"/>
    <property type="project" value="UniProtKB-KW"/>
</dbReference>
<evidence type="ECO:0000256" key="2">
    <source>
        <dbReference type="ARBA" id="ARBA00023134"/>
    </source>
</evidence>
<sequence>MKLTCPTLLLKKIMTQTDNNNQNIKTPLIVDNSTNDDDSTINIIDDHNINTSAASTRYPAIVLLGHTGSGKSTLGNWLLGNYGCEGPFESDSSCEPVTTQCQPALIKIHDRLFELIDTPGVFDTEADIMREETLEKIADVIYHCSYGIQAIIFVVDITQRQPFKNTMRIIQGFLGEAALDHMIVAFTHATKDQTERDQILNLTREMKELLSSVNNRWVISPNPDIFREDNDVVLNNMVKAKTMIDEFQNAYTTATFNKVRDAADKRAEALRAAKYSCFKLDTKVILENKKVVPMSLVRVGDRVCCGAINGKLKFSEVYLIAHYSSESMTEFLKVEFTTPDGIKGSLLLTPEHHIIINNTFDYAKNICPYTSKIQVLIGTQLVQAHVENVSTEYHKGYISIFTRSGTIIADNIICSCYAMCPPYQNIIHFSLYPLQIFSVFKKLTNDNNEKIHPYLEFLKNRYENINSLLGKTRLLIK</sequence>